<dbReference type="Pfam" id="PF09956">
    <property type="entry name" value="Phage_cement_2"/>
    <property type="match status" value="1"/>
</dbReference>
<name>A0AAW5RP93_AERME</name>
<dbReference type="RefSeq" id="WP_263686298.1">
    <property type="nucleotide sequence ID" value="NZ_JAJVCY010000062.1"/>
</dbReference>
<reference evidence="1" key="1">
    <citation type="submission" date="2022-01" db="EMBL/GenBank/DDBJ databases">
        <title>Comparison of Fish pathogen Aeromonas spp.</title>
        <authorList>
            <person name="Dubey S."/>
            <person name="Sorum H."/>
            <person name="Munangandu H.M."/>
        </authorList>
    </citation>
    <scope>NUCLEOTIDE SEQUENCE</scope>
    <source>
        <strain evidence="1">SD/21-15</strain>
    </source>
</reference>
<comment type="caution">
    <text evidence="1">The sequence shown here is derived from an EMBL/GenBank/DDBJ whole genome shotgun (WGS) entry which is preliminary data.</text>
</comment>
<proteinExistence type="predicted"/>
<organism evidence="1 2">
    <name type="scientific">Aeromonas media</name>
    <dbReference type="NCBI Taxonomy" id="651"/>
    <lineage>
        <taxon>Bacteria</taxon>
        <taxon>Pseudomonadati</taxon>
        <taxon>Pseudomonadota</taxon>
        <taxon>Gammaproteobacteria</taxon>
        <taxon>Aeromonadales</taxon>
        <taxon>Aeromonadaceae</taxon>
        <taxon>Aeromonas</taxon>
    </lineage>
</organism>
<gene>
    <name evidence="1" type="ORF">LZT28_20385</name>
</gene>
<dbReference type="InterPro" id="IPR011231">
    <property type="entry name" value="Phage_VT1-Sakai_H0018"/>
</dbReference>
<dbReference type="EMBL" id="JAJVCY010000062">
    <property type="protein sequence ID" value="MCV3290559.1"/>
    <property type="molecule type" value="Genomic_DNA"/>
</dbReference>
<protein>
    <submittedName>
        <fullName evidence="1">DUF2190 family protein</fullName>
    </submittedName>
</protein>
<sequence length="104" mass="10240">MAKNFVGTGSQLSFVAPAGGVVSGKPVKIGALTVVPLESALAGTEFTGATAGVWLLPCDTALAVGAAVKWDGAKLVADTTKDADDFGKLVSSGASGYADALIVQ</sequence>
<dbReference type="AlphaFoldDB" id="A0AAW5RP93"/>
<evidence type="ECO:0000313" key="2">
    <source>
        <dbReference type="Proteomes" id="UP001208651"/>
    </source>
</evidence>
<dbReference type="Proteomes" id="UP001208651">
    <property type="component" value="Unassembled WGS sequence"/>
</dbReference>
<evidence type="ECO:0000313" key="1">
    <source>
        <dbReference type="EMBL" id="MCV3290559.1"/>
    </source>
</evidence>
<accession>A0AAW5RP93</accession>